<evidence type="ECO:0000256" key="6">
    <source>
        <dbReference type="ARBA" id="ARBA00022958"/>
    </source>
</evidence>
<dbReference type="OrthoDB" id="3845at2759"/>
<keyword evidence="12" id="KW-1185">Reference proteome</keyword>
<reference evidence="11 12" key="1">
    <citation type="submission" date="2019-08" db="EMBL/GenBank/DDBJ databases">
        <authorList>
            <person name="Alioto T."/>
            <person name="Alioto T."/>
            <person name="Gomez Garrido J."/>
        </authorList>
    </citation>
    <scope>NUCLEOTIDE SEQUENCE [LARGE SCALE GENOMIC DNA]</scope>
</reference>
<evidence type="ECO:0000256" key="3">
    <source>
        <dbReference type="ARBA" id="ARBA00008646"/>
    </source>
</evidence>
<dbReference type="InterPro" id="IPR001017">
    <property type="entry name" value="DH_E1"/>
</dbReference>
<evidence type="ECO:0000256" key="2">
    <source>
        <dbReference type="ARBA" id="ARBA00004305"/>
    </source>
</evidence>
<dbReference type="EC" id="1.2.4.4" evidence="9"/>
<dbReference type="PANTHER" id="PTHR43380">
    <property type="entry name" value="2-OXOISOVALERATE DEHYDROGENASE SUBUNIT ALPHA, MITOCHONDRIAL"/>
    <property type="match status" value="1"/>
</dbReference>
<keyword evidence="5" id="KW-0809">Transit peptide</keyword>
<keyword evidence="6" id="KW-0630">Potassium</keyword>
<evidence type="ECO:0000256" key="9">
    <source>
        <dbReference type="RuleBase" id="RU365014"/>
    </source>
</evidence>
<dbReference type="SUPFAM" id="SSF52518">
    <property type="entry name" value="Thiamin diphosphate-binding fold (THDP-binding)"/>
    <property type="match status" value="1"/>
</dbReference>
<dbReference type="CDD" id="cd02000">
    <property type="entry name" value="TPP_E1_PDC_ADC_BCADC"/>
    <property type="match status" value="1"/>
</dbReference>
<keyword evidence="9" id="KW-0786">Thiamine pyrophosphate</keyword>
<comment type="catalytic activity">
    <reaction evidence="9">
        <text>N(6)-[(R)-lipoyl]-L-lysyl-[protein] + 3-methyl-2-oxobutanoate + H(+) = N(6)-[(R)-S(8)-2-methylpropanoyldihydrolipoyl]-L-lysyl-[protein] + CO2</text>
        <dbReference type="Rhea" id="RHEA:13457"/>
        <dbReference type="Rhea" id="RHEA-COMP:10474"/>
        <dbReference type="Rhea" id="RHEA-COMP:10497"/>
        <dbReference type="ChEBI" id="CHEBI:11851"/>
        <dbReference type="ChEBI" id="CHEBI:15378"/>
        <dbReference type="ChEBI" id="CHEBI:16526"/>
        <dbReference type="ChEBI" id="CHEBI:83099"/>
        <dbReference type="ChEBI" id="CHEBI:83142"/>
        <dbReference type="EC" id="1.2.4.4"/>
    </reaction>
</comment>
<evidence type="ECO:0000256" key="1">
    <source>
        <dbReference type="ARBA" id="ARBA00001964"/>
    </source>
</evidence>
<dbReference type="InterPro" id="IPR029061">
    <property type="entry name" value="THDP-binding"/>
</dbReference>
<evidence type="ECO:0000313" key="12">
    <source>
        <dbReference type="Proteomes" id="UP000325440"/>
    </source>
</evidence>
<comment type="function">
    <text evidence="9">The branched-chain alpha-keto dehydrogenase complex catalyzes the overall conversion of alpha-keto acids to acyl-CoA and CO(2). It contains multiple copies of three enzymatic components: branched-chain alpha-keto acid decarboxylase (E1), lipoamide acyltransferase (E2) and lipoamide dehydrogenase (E3).</text>
</comment>
<dbReference type="GO" id="GO:0005759">
    <property type="term" value="C:mitochondrial matrix"/>
    <property type="evidence" value="ECO:0007669"/>
    <property type="project" value="UniProtKB-SubCell"/>
</dbReference>
<name>A0A5E4M1Q6_9HEMI</name>
<feature type="domain" description="Dehydrogenase E1 component" evidence="10">
    <location>
        <begin position="89"/>
        <end position="386"/>
    </location>
</feature>
<evidence type="ECO:0000256" key="4">
    <source>
        <dbReference type="ARBA" id="ARBA00022723"/>
    </source>
</evidence>
<evidence type="ECO:0000256" key="7">
    <source>
        <dbReference type="ARBA" id="ARBA00023002"/>
    </source>
</evidence>
<accession>A0A5E4M1Q6</accession>
<keyword evidence="8" id="KW-0496">Mitochondrion</keyword>
<sequence length="426" mass="48760">MMYSKITVRRLIDLKFLKKYYKFSSTMPVNVDKSIYPGIKKIDYTSKLNIDEPPMNTVPIFRILKNNGEITNNCNSIIIPENNELLKMYKSMVLLSIMDKLLYESQRQGRISFYMTNEGEEAIQIGSAAGLNFNDMVYGQYRESGILLYRGFTPEQFMNQCFGNIDDIGKGRQMPVHYGSKNLNFVTISSPLTTQLPQAVGTAFSFKQLKNNRCTIVYFGEGAASEGDAHAAFNFASTLDCPIIFFCRNNGYAISTPAHEQYRGDGIVSHGSGYGIATIRVDGNDIIAVYNAILKAREYVMNNTRPLILEAMTYRLGHHSTSDDSTAYRSKDEIKNWSNESPIKRLKQFLKTKDLWNDQLDSEYTKETKKQLMQTFTIASKKNKPNWKEMFNDVYYEIPEHLLTQMNSLEDHLSKYSDHYPKDCGV</sequence>
<evidence type="ECO:0000313" key="11">
    <source>
        <dbReference type="EMBL" id="VVC25536.1"/>
    </source>
</evidence>
<dbReference type="GO" id="GO:0003863">
    <property type="term" value="F:branched-chain 2-oxo acid dehydrogenase activity"/>
    <property type="evidence" value="ECO:0007669"/>
    <property type="project" value="UniProtKB-EC"/>
</dbReference>
<dbReference type="GO" id="GO:0009083">
    <property type="term" value="P:branched-chain amino acid catabolic process"/>
    <property type="evidence" value="ECO:0007669"/>
    <property type="project" value="TreeGrafter"/>
</dbReference>
<keyword evidence="7 9" id="KW-0560">Oxidoreductase</keyword>
<dbReference type="Proteomes" id="UP000325440">
    <property type="component" value="Unassembled WGS sequence"/>
</dbReference>
<proteinExistence type="inferred from homology"/>
<gene>
    <name evidence="11" type="ORF">CINCED_3A009492</name>
</gene>
<evidence type="ECO:0000256" key="8">
    <source>
        <dbReference type="ARBA" id="ARBA00023128"/>
    </source>
</evidence>
<comment type="subcellular location">
    <subcellularLocation>
        <location evidence="2">Mitochondrion matrix</location>
    </subcellularLocation>
</comment>
<dbReference type="FunFam" id="3.40.50.970:FF:000015">
    <property type="entry name" value="2-oxoisovalerate dehydrogenase subunit alpha"/>
    <property type="match status" value="1"/>
</dbReference>
<dbReference type="Pfam" id="PF00676">
    <property type="entry name" value="E1_dh"/>
    <property type="match status" value="1"/>
</dbReference>
<evidence type="ECO:0000259" key="10">
    <source>
        <dbReference type="Pfam" id="PF00676"/>
    </source>
</evidence>
<comment type="similarity">
    <text evidence="3 9">Belongs to the BCKDHA family.</text>
</comment>
<protein>
    <recommendedName>
        <fullName evidence="9">2-oxoisovalerate dehydrogenase subunit alpha</fullName>
        <ecNumber evidence="9">1.2.4.4</ecNumber>
    </recommendedName>
    <alternativeName>
        <fullName evidence="9">Branched-chain alpha-keto acid dehydrogenase E1 component alpha chain</fullName>
    </alternativeName>
</protein>
<comment type="cofactor">
    <cofactor evidence="1 9">
        <name>thiamine diphosphate</name>
        <dbReference type="ChEBI" id="CHEBI:58937"/>
    </cofactor>
</comment>
<dbReference type="InterPro" id="IPR050771">
    <property type="entry name" value="Alpha-ketoacid_DH_E1_comp"/>
</dbReference>
<keyword evidence="4" id="KW-0479">Metal-binding</keyword>
<dbReference type="EMBL" id="CABPRJ010000015">
    <property type="protein sequence ID" value="VVC25536.1"/>
    <property type="molecule type" value="Genomic_DNA"/>
</dbReference>
<dbReference type="GO" id="GO:0046872">
    <property type="term" value="F:metal ion binding"/>
    <property type="evidence" value="ECO:0007669"/>
    <property type="project" value="UniProtKB-KW"/>
</dbReference>
<dbReference type="AlphaFoldDB" id="A0A5E4M1Q6"/>
<dbReference type="Gene3D" id="3.40.50.970">
    <property type="match status" value="1"/>
</dbReference>
<organism evidence="11 12">
    <name type="scientific">Cinara cedri</name>
    <dbReference type="NCBI Taxonomy" id="506608"/>
    <lineage>
        <taxon>Eukaryota</taxon>
        <taxon>Metazoa</taxon>
        <taxon>Ecdysozoa</taxon>
        <taxon>Arthropoda</taxon>
        <taxon>Hexapoda</taxon>
        <taxon>Insecta</taxon>
        <taxon>Pterygota</taxon>
        <taxon>Neoptera</taxon>
        <taxon>Paraneoptera</taxon>
        <taxon>Hemiptera</taxon>
        <taxon>Sternorrhyncha</taxon>
        <taxon>Aphidomorpha</taxon>
        <taxon>Aphidoidea</taxon>
        <taxon>Aphididae</taxon>
        <taxon>Lachninae</taxon>
        <taxon>Cinara</taxon>
    </lineage>
</organism>
<evidence type="ECO:0000256" key="5">
    <source>
        <dbReference type="ARBA" id="ARBA00022946"/>
    </source>
</evidence>
<dbReference type="PANTHER" id="PTHR43380:SF1">
    <property type="entry name" value="2-OXOISOVALERATE DEHYDROGENASE SUBUNIT ALPHA, MITOCHONDRIAL"/>
    <property type="match status" value="1"/>
</dbReference>